<dbReference type="InterPro" id="IPR021136">
    <property type="entry name" value="Flagellar_hook_control-like_C"/>
</dbReference>
<evidence type="ECO:0000313" key="4">
    <source>
        <dbReference type="Proteomes" id="UP000317155"/>
    </source>
</evidence>
<keyword evidence="3" id="KW-0966">Cell projection</keyword>
<dbReference type="PANTHER" id="PTHR37533">
    <property type="entry name" value="FLAGELLAR HOOK-LENGTH CONTROL PROTEIN"/>
    <property type="match status" value="1"/>
</dbReference>
<feature type="region of interest" description="Disordered" evidence="1">
    <location>
        <begin position="651"/>
        <end position="708"/>
    </location>
</feature>
<keyword evidence="3" id="KW-0969">Cilium</keyword>
<feature type="domain" description="Flagellar hook-length control protein-like C-terminal" evidence="2">
    <location>
        <begin position="581"/>
        <end position="657"/>
    </location>
</feature>
<feature type="region of interest" description="Disordered" evidence="1">
    <location>
        <begin position="142"/>
        <end position="219"/>
    </location>
</feature>
<protein>
    <submittedName>
        <fullName evidence="3">Flagellar hook-length control protein FliK</fullName>
    </submittedName>
</protein>
<sequence>MQIPPVSLDSLLPAANPAAPPTTEGGGFARSLRERQDALATPAADSAAQSPEPVKTTAQRRDGESRQGAQDNGAELEERGAPLAKESAQSSPRRGAKAGSSDVPLVSATDPAKIEAEMALSPDAPVLEGVGAAVSEVLPLAGEDPFPALSHTSLTDVETFREAATQGAPVSPVPDVSPAGTERSASRPTSPGERADGSGIVPEIDASASPGNPGVSTVSQGEVVAASVLTSDSLPTSRLNQPSTVAVEMPEALAPTSDQRVADEPAPTKAGYEAATPLSAASTQEAVDPAATGRAEVSGVRGAMTDSPNLIAEPLFSEASGDRPVSGSGPAMRAEEAVAAVAAVRRGPSLAANPALDSKPETPVARADAPAVAPAASDLTAATEPAPARVSPAAVRQDIPASASFRLPVDSAVIDSLRVSPAQSQPTSVLAEAATGIATLAEGGAALRETVVPPRLREDLRGSRLDTSSDRRFAQLLGETRGAVRVSVAQGESMPVMDAGKGEGAELLFREPGAQAEPGIFRVAADNGSNPTVFSAVGQGGATPQAASAGTGTPGAATPFALPVPEEQVYQQVASRLTLVDGERHSRMTMRLYPEELGQVKLELTVEGDRVRVQMHAQNQQVQEVLEKYLPRLRESFEQQGLKLEEAQVTYDSPGQGGRGSFQESRQSFFTARSAGRSAGRAAGEEEPVVAPPPSSANPRPGGISVRV</sequence>
<dbReference type="Proteomes" id="UP000317155">
    <property type="component" value="Unassembled WGS sequence"/>
</dbReference>
<dbReference type="InterPro" id="IPR038610">
    <property type="entry name" value="FliK-like_C_sf"/>
</dbReference>
<dbReference type="Gene3D" id="3.30.750.140">
    <property type="match status" value="1"/>
</dbReference>
<feature type="compositionally biased region" description="Low complexity" evidence="1">
    <location>
        <begin position="38"/>
        <end position="51"/>
    </location>
</feature>
<proteinExistence type="predicted"/>
<accession>A0A550JIP1</accession>
<dbReference type="PANTHER" id="PTHR37533:SF2">
    <property type="entry name" value="FLAGELLAR HOOK-LENGTH CONTROL PROTEIN"/>
    <property type="match status" value="1"/>
</dbReference>
<keyword evidence="4" id="KW-1185">Reference proteome</keyword>
<dbReference type="OrthoDB" id="5432473at2"/>
<evidence type="ECO:0000256" key="1">
    <source>
        <dbReference type="SAM" id="MobiDB-lite"/>
    </source>
</evidence>
<evidence type="ECO:0000259" key="2">
    <source>
        <dbReference type="Pfam" id="PF02120"/>
    </source>
</evidence>
<feature type="compositionally biased region" description="Low complexity" evidence="1">
    <location>
        <begin position="169"/>
        <end position="178"/>
    </location>
</feature>
<dbReference type="Pfam" id="PF02120">
    <property type="entry name" value="Flg_hook"/>
    <property type="match status" value="1"/>
</dbReference>
<organism evidence="3 4">
    <name type="scientific">Trichloromonas acetexigens</name>
    <dbReference type="NCBI Taxonomy" id="38815"/>
    <lineage>
        <taxon>Bacteria</taxon>
        <taxon>Pseudomonadati</taxon>
        <taxon>Thermodesulfobacteriota</taxon>
        <taxon>Desulfuromonadia</taxon>
        <taxon>Desulfuromonadales</taxon>
        <taxon>Trichloromonadaceae</taxon>
        <taxon>Trichloromonas</taxon>
    </lineage>
</organism>
<feature type="region of interest" description="Disordered" evidence="1">
    <location>
        <begin position="1"/>
        <end position="109"/>
    </location>
</feature>
<dbReference type="InterPro" id="IPR052563">
    <property type="entry name" value="FliK"/>
</dbReference>
<keyword evidence="3" id="KW-0282">Flagellum</keyword>
<feature type="compositionally biased region" description="Low complexity" evidence="1">
    <location>
        <begin position="672"/>
        <end position="682"/>
    </location>
</feature>
<feature type="compositionally biased region" description="Polar residues" evidence="1">
    <location>
        <begin position="662"/>
        <end position="671"/>
    </location>
</feature>
<name>A0A550JIP1_9BACT</name>
<comment type="caution">
    <text evidence="3">The sequence shown here is derived from an EMBL/GenBank/DDBJ whole genome shotgun (WGS) entry which is preliminary data.</text>
</comment>
<dbReference type="CDD" id="cd17470">
    <property type="entry name" value="T3SS_Flik_C"/>
    <property type="match status" value="1"/>
</dbReference>
<feature type="compositionally biased region" description="Low complexity" evidence="1">
    <location>
        <begin position="697"/>
        <end position="708"/>
    </location>
</feature>
<evidence type="ECO:0000313" key="3">
    <source>
        <dbReference type="EMBL" id="TRO83079.1"/>
    </source>
</evidence>
<dbReference type="EMBL" id="VJVV01000002">
    <property type="protein sequence ID" value="TRO83079.1"/>
    <property type="molecule type" value="Genomic_DNA"/>
</dbReference>
<gene>
    <name evidence="3" type="ORF">FL622_03075</name>
</gene>
<dbReference type="AlphaFoldDB" id="A0A550JIP1"/>
<reference evidence="3 4" key="1">
    <citation type="submission" date="2019-07" db="EMBL/GenBank/DDBJ databases">
        <title>Insights of Desulfuromonas acetexigens electromicrobiology.</title>
        <authorList>
            <person name="Katuri K."/>
            <person name="Sapireddy V."/>
            <person name="Shaw D.R."/>
            <person name="Saikaly P."/>
        </authorList>
    </citation>
    <scope>NUCLEOTIDE SEQUENCE [LARGE SCALE GENOMIC DNA]</scope>
    <source>
        <strain evidence="3 4">2873</strain>
    </source>
</reference>